<dbReference type="EMBL" id="JAWJYY010000001">
    <property type="protein sequence ID" value="MDV4316597.1"/>
    <property type="molecule type" value="Genomic_DNA"/>
</dbReference>
<name>A0AAW8Z6F4_9GAMM</name>
<comment type="caution">
    <text evidence="1">The sequence shown here is derived from an EMBL/GenBank/DDBJ whole genome shotgun (WGS) entry which is preliminary data.</text>
</comment>
<evidence type="ECO:0000313" key="1">
    <source>
        <dbReference type="EMBL" id="MDV4316597.1"/>
    </source>
</evidence>
<dbReference type="Proteomes" id="UP001284654">
    <property type="component" value="Unassembled WGS sequence"/>
</dbReference>
<dbReference type="RefSeq" id="WP_317306480.1">
    <property type="nucleotide sequence ID" value="NZ_JAWJYY010000001.1"/>
</dbReference>
<protein>
    <submittedName>
        <fullName evidence="1">Uncharacterized protein</fullName>
    </submittedName>
</protein>
<evidence type="ECO:0000313" key="2">
    <source>
        <dbReference type="Proteomes" id="UP001284654"/>
    </source>
</evidence>
<sequence length="181" mass="21585">MAKLFGKTEGQILRDRATLRKILKIKKLKDIHQAWLLANQEVLQDSSLKKEEIAQKLGIEPKQVYRKKGQLRKLLNQPHYNDLVQAWRLDNQDILLSLHLTISEIAQLLDRNERYIVKNRMILRKFLGITKQDQKRTWVLNHSQDLETLSIEELQQKYNLRHSIAKTYKRLLIELKQNENE</sequence>
<accession>A0AAW8Z6F4</accession>
<organism evidence="1 2">
    <name type="scientific">Acinetobacter indicus</name>
    <dbReference type="NCBI Taxonomy" id="756892"/>
    <lineage>
        <taxon>Bacteria</taxon>
        <taxon>Pseudomonadati</taxon>
        <taxon>Pseudomonadota</taxon>
        <taxon>Gammaproteobacteria</taxon>
        <taxon>Moraxellales</taxon>
        <taxon>Moraxellaceae</taxon>
        <taxon>Acinetobacter</taxon>
    </lineage>
</organism>
<reference evidence="1" key="1">
    <citation type="submission" date="2023-10" db="EMBL/GenBank/DDBJ databases">
        <authorList>
            <person name="Sykes E.M.E."/>
            <person name="Khan I.U.H."/>
            <person name="Kumar A."/>
        </authorList>
    </citation>
    <scope>NUCLEOTIDE SEQUENCE</scope>
    <source>
        <strain evidence="1">IK5</strain>
    </source>
</reference>
<dbReference type="AlphaFoldDB" id="A0AAW8Z6F4"/>
<proteinExistence type="predicted"/>
<gene>
    <name evidence="1" type="ORF">MSG88_12725</name>
</gene>